<protein>
    <recommendedName>
        <fullName evidence="3">Glycoside hydrolase</fullName>
    </recommendedName>
</protein>
<sequence>MNIKVVGLALLLPLTGFAEVFPALIPEEKPETPVSVAVARLYEQWNPHEDRANELYSNFKYTPLQGLETAPNISRRDPSKVLLIDGVYHVWYTGRKSAGIPAGKQATDTIPSFDWDLCDLWHATSSNGWNWVEDDKPAVTRLAKPQYGWRSISTTDVLIWKGKYYLYYQGFNEIPGLDSGDRAAVTVAEADSPFGPWKPLGKVVIDFGAVGDWDSNAIHDPYPIVYKGKIYIYYKGSPQKGGGNGTIVRAQGVAIAEHPLGPFKKSQLNPVLNSGHETCMFPFKGGVAAIVSLDGAEKNTVQFAPDGINFEVASLIQLPPVAPGPFCPDAFAGNGDGRGITWGLCHIMDKESGNNNSILARFDCDLSLEVDRQYFKRNNLRFDDGTYFQKSTMLPGNLKKQIQGEGQ</sequence>
<gene>
    <name evidence="1" type="ORF">SCARR_01671</name>
</gene>
<name>A0A6C2UHC1_9BACT</name>
<reference evidence="1 2" key="1">
    <citation type="submission" date="2019-04" db="EMBL/GenBank/DDBJ databases">
        <authorList>
            <person name="Van Vliet M D."/>
        </authorList>
    </citation>
    <scope>NUCLEOTIDE SEQUENCE [LARGE SCALE GENOMIC DNA]</scope>
    <source>
        <strain evidence="1 2">F21</strain>
    </source>
</reference>
<organism evidence="1 2">
    <name type="scientific">Pontiella sulfatireligans</name>
    <dbReference type="NCBI Taxonomy" id="2750658"/>
    <lineage>
        <taxon>Bacteria</taxon>
        <taxon>Pseudomonadati</taxon>
        <taxon>Kiritimatiellota</taxon>
        <taxon>Kiritimatiellia</taxon>
        <taxon>Kiritimatiellales</taxon>
        <taxon>Pontiellaceae</taxon>
        <taxon>Pontiella</taxon>
    </lineage>
</organism>
<evidence type="ECO:0000313" key="1">
    <source>
        <dbReference type="EMBL" id="VGO19612.1"/>
    </source>
</evidence>
<evidence type="ECO:0000313" key="2">
    <source>
        <dbReference type="Proteomes" id="UP000346198"/>
    </source>
</evidence>
<dbReference type="RefSeq" id="WP_136060995.1">
    <property type="nucleotide sequence ID" value="NZ_CAAHFH010000001.1"/>
</dbReference>
<dbReference type="InterPro" id="IPR023296">
    <property type="entry name" value="Glyco_hydro_beta-prop_sf"/>
</dbReference>
<dbReference type="Proteomes" id="UP000346198">
    <property type="component" value="Unassembled WGS sequence"/>
</dbReference>
<keyword evidence="2" id="KW-1185">Reference proteome</keyword>
<dbReference type="EMBL" id="CAAHFH010000001">
    <property type="protein sequence ID" value="VGO19612.1"/>
    <property type="molecule type" value="Genomic_DNA"/>
</dbReference>
<evidence type="ECO:0008006" key="3">
    <source>
        <dbReference type="Google" id="ProtNLM"/>
    </source>
</evidence>
<dbReference type="CDD" id="cd08992">
    <property type="entry name" value="GH117"/>
    <property type="match status" value="1"/>
</dbReference>
<dbReference type="SUPFAM" id="SSF75005">
    <property type="entry name" value="Arabinanase/levansucrase/invertase"/>
    <property type="match status" value="1"/>
</dbReference>
<proteinExistence type="predicted"/>
<accession>A0A6C2UHC1</accession>
<dbReference type="Gene3D" id="2.115.10.20">
    <property type="entry name" value="Glycosyl hydrolase domain, family 43"/>
    <property type="match status" value="1"/>
</dbReference>
<dbReference type="AlphaFoldDB" id="A0A6C2UHC1"/>